<dbReference type="PANTHER" id="PTHR13483">
    <property type="entry name" value="BOX C_D SNORNA PROTEIN 1-RELATED"/>
    <property type="match status" value="1"/>
</dbReference>
<sequence>MSTTESLLSDLCTICYSEKPKYRCPRCSTQTCSLPCYKRHQQRASCSGKRDPAEYRKKSQLATPTGIDRDYNYLKGVELTIDHASRETQDRGIGVRGVSKTFNKNFHPDSNLQKYLRANNIQVQRAPRGMSRQKLNNTRNTKAGHIMWTVELVDGHGNAEIHDDCLEDRTLSELYAHIQRGKGNAEKRRLGLEQAGSSKPAKKRRLRERPAGCQLGGQSTPVANAPLETASDVATAVAGRPIVAEVEVEEIPKPDELPEHAIASMINPDAPETGDMEGDESTREDPAARLEGEPESGPEQSCSFYLLKPGTSTASKVLVPLDSNRTLTESLQTQSVLEFPTIYILSHAPDQLPDGFMLATEYTQLQRGEEEELEEAMKKAGSEGIMQRTNGHEERPAPSAVDANKILDMLKRDVTR</sequence>
<evidence type="ECO:0000256" key="12">
    <source>
        <dbReference type="ARBA" id="ARBA00077531"/>
    </source>
</evidence>
<evidence type="ECO:0000256" key="6">
    <source>
        <dbReference type="ARBA" id="ARBA00022833"/>
    </source>
</evidence>
<dbReference type="Pfam" id="PF25790">
    <property type="entry name" value="BCD1"/>
    <property type="match status" value="1"/>
</dbReference>
<keyword evidence="4" id="KW-0479">Metal-binding</keyword>
<keyword evidence="17" id="KW-1185">Reference proteome</keyword>
<evidence type="ECO:0000259" key="15">
    <source>
        <dbReference type="PROSITE" id="PS51083"/>
    </source>
</evidence>
<dbReference type="EMBL" id="CAVMBE010000013">
    <property type="protein sequence ID" value="CAK3927236.1"/>
    <property type="molecule type" value="Genomic_DNA"/>
</dbReference>
<dbReference type="FunFam" id="3.30.60.190:FF:000001">
    <property type="entry name" value="box C/D snoRNA protein 1"/>
    <property type="match status" value="1"/>
</dbReference>
<keyword evidence="1" id="KW-1017">Isopeptide bond</keyword>
<evidence type="ECO:0000256" key="4">
    <source>
        <dbReference type="ARBA" id="ARBA00022723"/>
    </source>
</evidence>
<feature type="region of interest" description="Disordered" evidence="14">
    <location>
        <begin position="377"/>
        <end position="402"/>
    </location>
</feature>
<keyword evidence="3" id="KW-0597">Phosphoprotein</keyword>
<dbReference type="SUPFAM" id="SSF144232">
    <property type="entry name" value="HIT/MYND zinc finger-like"/>
    <property type="match status" value="1"/>
</dbReference>
<dbReference type="GO" id="GO:0048254">
    <property type="term" value="P:snoRNA localization"/>
    <property type="evidence" value="ECO:0007669"/>
    <property type="project" value="TreeGrafter"/>
</dbReference>
<evidence type="ECO:0000256" key="7">
    <source>
        <dbReference type="ARBA" id="ARBA00022843"/>
    </source>
</evidence>
<name>A0AAI9E9B1_9PEZI</name>
<reference evidence="16" key="1">
    <citation type="submission" date="2023-11" db="EMBL/GenBank/DDBJ databases">
        <authorList>
            <person name="Alioto T."/>
            <person name="Alioto T."/>
            <person name="Gomez Garrido J."/>
        </authorList>
    </citation>
    <scope>NUCLEOTIDE SEQUENCE</scope>
</reference>
<keyword evidence="5 13" id="KW-0863">Zinc-finger</keyword>
<evidence type="ECO:0000256" key="2">
    <source>
        <dbReference type="ARBA" id="ARBA00022517"/>
    </source>
</evidence>
<dbReference type="GO" id="GO:0000463">
    <property type="term" value="P:maturation of LSU-rRNA from tricistronic rRNA transcript (SSU-rRNA, 5.8S rRNA, LSU-rRNA)"/>
    <property type="evidence" value="ECO:0007669"/>
    <property type="project" value="TreeGrafter"/>
</dbReference>
<dbReference type="PROSITE" id="PS51083">
    <property type="entry name" value="ZF_HIT"/>
    <property type="match status" value="1"/>
</dbReference>
<evidence type="ECO:0000256" key="1">
    <source>
        <dbReference type="ARBA" id="ARBA00022499"/>
    </source>
</evidence>
<gene>
    <name evidence="16" type="ORF">LECACI_7A002873</name>
</gene>
<accession>A0AAI9E9B1</accession>
<comment type="subunit">
    <text evidence="10">Interacts with FBL, SNU13, NOP58, NUFIP1, RUVBL1, RUVBL2 and TAF9. Interacts (via HIT-type zinc finger) with the RUVBL1/RUVBL2 complex in the presence of ADP.</text>
</comment>
<protein>
    <recommendedName>
        <fullName evidence="11">Box C/D snoRNA protein 1</fullName>
    </recommendedName>
    <alternativeName>
        <fullName evidence="12">Zinc finger HIT domain-containing protein 6</fullName>
    </alternativeName>
</protein>
<evidence type="ECO:0000313" key="16">
    <source>
        <dbReference type="EMBL" id="CAK3927236.1"/>
    </source>
</evidence>
<dbReference type="Pfam" id="PF04438">
    <property type="entry name" value="zf-HIT"/>
    <property type="match status" value="1"/>
</dbReference>
<comment type="similarity">
    <text evidence="9">Belongs to the BCD1 family.</text>
</comment>
<keyword evidence="2" id="KW-0690">Ribosome biogenesis</keyword>
<evidence type="ECO:0000256" key="8">
    <source>
        <dbReference type="ARBA" id="ARBA00049598"/>
    </source>
</evidence>
<keyword evidence="6" id="KW-0862">Zinc</keyword>
<feature type="domain" description="HIT-type" evidence="15">
    <location>
        <begin position="12"/>
        <end position="46"/>
    </location>
</feature>
<organism evidence="16 17">
    <name type="scientific">Lecanosticta acicola</name>
    <dbReference type="NCBI Taxonomy" id="111012"/>
    <lineage>
        <taxon>Eukaryota</taxon>
        <taxon>Fungi</taxon>
        <taxon>Dikarya</taxon>
        <taxon>Ascomycota</taxon>
        <taxon>Pezizomycotina</taxon>
        <taxon>Dothideomycetes</taxon>
        <taxon>Dothideomycetidae</taxon>
        <taxon>Mycosphaerellales</taxon>
        <taxon>Mycosphaerellaceae</taxon>
        <taxon>Lecanosticta</taxon>
    </lineage>
</organism>
<dbReference type="InterPro" id="IPR007529">
    <property type="entry name" value="Znf_HIT"/>
</dbReference>
<evidence type="ECO:0000256" key="9">
    <source>
        <dbReference type="ARBA" id="ARBA00049654"/>
    </source>
</evidence>
<proteinExistence type="inferred from homology"/>
<dbReference type="GO" id="GO:0000492">
    <property type="term" value="P:box C/D snoRNP assembly"/>
    <property type="evidence" value="ECO:0007669"/>
    <property type="project" value="TreeGrafter"/>
</dbReference>
<evidence type="ECO:0000256" key="5">
    <source>
        <dbReference type="ARBA" id="ARBA00022771"/>
    </source>
</evidence>
<dbReference type="PANTHER" id="PTHR13483:SF11">
    <property type="entry name" value="ZINC FINGER HIT DOMAIN-CONTAINING PROTEIN 3"/>
    <property type="match status" value="1"/>
</dbReference>
<dbReference type="InterPro" id="IPR057721">
    <property type="entry name" value="BCD1_alpha/beta"/>
</dbReference>
<dbReference type="Proteomes" id="UP001296104">
    <property type="component" value="Unassembled WGS sequence"/>
</dbReference>
<feature type="region of interest" description="Disordered" evidence="14">
    <location>
        <begin position="266"/>
        <end position="300"/>
    </location>
</feature>
<feature type="compositionally biased region" description="Basic and acidic residues" evidence="14">
    <location>
        <begin position="280"/>
        <end position="292"/>
    </location>
</feature>
<dbReference type="GO" id="GO:0008270">
    <property type="term" value="F:zinc ion binding"/>
    <property type="evidence" value="ECO:0007669"/>
    <property type="project" value="UniProtKB-UniRule"/>
</dbReference>
<evidence type="ECO:0000256" key="11">
    <source>
        <dbReference type="ARBA" id="ARBA00068630"/>
    </source>
</evidence>
<evidence type="ECO:0000256" key="3">
    <source>
        <dbReference type="ARBA" id="ARBA00022553"/>
    </source>
</evidence>
<comment type="function">
    <text evidence="8">Required for box C/D snoRNAs accumulation involved in snoRNA processing, snoRNA transport to the nucleolus and ribosome biogenesis.</text>
</comment>
<dbReference type="GO" id="GO:0070761">
    <property type="term" value="C:pre-snoRNP complex"/>
    <property type="evidence" value="ECO:0007669"/>
    <property type="project" value="TreeGrafter"/>
</dbReference>
<evidence type="ECO:0000256" key="10">
    <source>
        <dbReference type="ARBA" id="ARBA00061949"/>
    </source>
</evidence>
<comment type="caution">
    <text evidence="16">The sequence shown here is derived from an EMBL/GenBank/DDBJ whole genome shotgun (WGS) entry which is preliminary data.</text>
</comment>
<evidence type="ECO:0000256" key="13">
    <source>
        <dbReference type="PROSITE-ProRule" id="PRU00453"/>
    </source>
</evidence>
<dbReference type="Gene3D" id="3.30.60.190">
    <property type="match status" value="1"/>
</dbReference>
<evidence type="ECO:0000313" key="17">
    <source>
        <dbReference type="Proteomes" id="UP001296104"/>
    </source>
</evidence>
<keyword evidence="7" id="KW-0832">Ubl conjugation</keyword>
<dbReference type="CDD" id="cd23023">
    <property type="entry name" value="zf-HIT_BCD1"/>
    <property type="match status" value="1"/>
</dbReference>
<feature type="region of interest" description="Disordered" evidence="14">
    <location>
        <begin position="182"/>
        <end position="224"/>
    </location>
</feature>
<evidence type="ECO:0000256" key="14">
    <source>
        <dbReference type="SAM" id="MobiDB-lite"/>
    </source>
</evidence>
<dbReference type="AlphaFoldDB" id="A0AAI9E9B1"/>
<dbReference type="InterPro" id="IPR051639">
    <property type="entry name" value="BCD1"/>
</dbReference>
<dbReference type="GO" id="GO:0005634">
    <property type="term" value="C:nucleus"/>
    <property type="evidence" value="ECO:0007669"/>
    <property type="project" value="TreeGrafter"/>
</dbReference>